<feature type="compositionally biased region" description="Basic and acidic residues" evidence="1">
    <location>
        <begin position="49"/>
        <end position="58"/>
    </location>
</feature>
<sequence>MSFIALKAAKKSAPFPAQETADVVESVLVLTRIRTRGQTRSPMKSVPVDQRRRIHDTASDTGAPLVVAH</sequence>
<accession>A0A248VDP1</accession>
<name>A0A248VDP1_9BURK</name>
<feature type="region of interest" description="Disordered" evidence="1">
    <location>
        <begin position="38"/>
        <end position="69"/>
    </location>
</feature>
<proteinExistence type="predicted"/>
<dbReference type="Proteomes" id="UP000215158">
    <property type="component" value="Chromosome 1"/>
</dbReference>
<dbReference type="EMBL" id="CP022989">
    <property type="protein sequence ID" value="ASV97010.1"/>
    <property type="molecule type" value="Genomic_DNA"/>
</dbReference>
<evidence type="ECO:0000313" key="2">
    <source>
        <dbReference type="EMBL" id="ASV97010.1"/>
    </source>
</evidence>
<dbReference type="KEGG" id="parb:CJU94_01760"/>
<dbReference type="AlphaFoldDB" id="A0A248VDP1"/>
<gene>
    <name evidence="2" type="ORF">CJU94_01760</name>
</gene>
<evidence type="ECO:0000256" key="1">
    <source>
        <dbReference type="SAM" id="MobiDB-lite"/>
    </source>
</evidence>
<keyword evidence="3" id="KW-1185">Reference proteome</keyword>
<protein>
    <submittedName>
        <fullName evidence="2">Uncharacterized protein</fullName>
    </submittedName>
</protein>
<organism evidence="2 3">
    <name type="scientific">Paraburkholderia aromaticivorans</name>
    <dbReference type="NCBI Taxonomy" id="2026199"/>
    <lineage>
        <taxon>Bacteria</taxon>
        <taxon>Pseudomonadati</taxon>
        <taxon>Pseudomonadota</taxon>
        <taxon>Betaproteobacteria</taxon>
        <taxon>Burkholderiales</taxon>
        <taxon>Burkholderiaceae</taxon>
        <taxon>Paraburkholderia</taxon>
    </lineage>
</organism>
<reference evidence="2 3" key="1">
    <citation type="submission" date="2017-08" db="EMBL/GenBank/DDBJ databases">
        <title>Identification and genetic characteristics of simultaneous BTEX- and naphthalene-degrading Paraburkholderia sp. BN5 isolated from petroleum-contaminated soil.</title>
        <authorList>
            <person name="Lee Y."/>
            <person name="Jeon C.O."/>
        </authorList>
    </citation>
    <scope>NUCLEOTIDE SEQUENCE [LARGE SCALE GENOMIC DNA]</scope>
    <source>
        <strain evidence="2 3">BN5</strain>
    </source>
</reference>
<evidence type="ECO:0000313" key="3">
    <source>
        <dbReference type="Proteomes" id="UP000215158"/>
    </source>
</evidence>